<comment type="caution">
    <text evidence="2">The sequence shown here is derived from an EMBL/GenBank/DDBJ whole genome shotgun (WGS) entry which is preliminary data.</text>
</comment>
<keyword evidence="3" id="KW-1185">Reference proteome</keyword>
<feature type="region of interest" description="Disordered" evidence="1">
    <location>
        <begin position="28"/>
        <end position="51"/>
    </location>
</feature>
<sequence length="103" mass="10809">MSNHEYYGEYIPEHLAAVNQAKQSEFTYNASSSFSTEQTDGGHSQAGPVSLTQGQWQGQDYACSVDSVSEGERSLGSTVIGGAGGAFFGQQVGKKSSHGIIAD</sequence>
<reference evidence="2" key="2">
    <citation type="journal article" date="2023" name="IMA Fungus">
        <title>Comparative genomic study of the Penicillium genus elucidates a diverse pangenome and 15 lateral gene transfer events.</title>
        <authorList>
            <person name="Petersen C."/>
            <person name="Sorensen T."/>
            <person name="Nielsen M.R."/>
            <person name="Sondergaard T.E."/>
            <person name="Sorensen J.L."/>
            <person name="Fitzpatrick D.A."/>
            <person name="Frisvad J.C."/>
            <person name="Nielsen K.L."/>
        </authorList>
    </citation>
    <scope>NUCLEOTIDE SEQUENCE</scope>
    <source>
        <strain evidence="2">IBT 30761</strain>
    </source>
</reference>
<evidence type="ECO:0000313" key="3">
    <source>
        <dbReference type="Proteomes" id="UP001149074"/>
    </source>
</evidence>
<name>A0A9W9EHW8_9EURO</name>
<feature type="compositionally biased region" description="Polar residues" evidence="1">
    <location>
        <begin position="28"/>
        <end position="42"/>
    </location>
</feature>
<accession>A0A9W9EHW8</accession>
<dbReference type="AlphaFoldDB" id="A0A9W9EHW8"/>
<evidence type="ECO:0000313" key="2">
    <source>
        <dbReference type="EMBL" id="KAJ5082114.1"/>
    </source>
</evidence>
<dbReference type="RefSeq" id="XP_056468636.1">
    <property type="nucleotide sequence ID" value="XM_056623648.1"/>
</dbReference>
<dbReference type="GeneID" id="81362627"/>
<dbReference type="Proteomes" id="UP001149074">
    <property type="component" value="Unassembled WGS sequence"/>
</dbReference>
<reference evidence="2" key="1">
    <citation type="submission" date="2022-11" db="EMBL/GenBank/DDBJ databases">
        <authorList>
            <person name="Petersen C."/>
        </authorList>
    </citation>
    <scope>NUCLEOTIDE SEQUENCE</scope>
    <source>
        <strain evidence="2">IBT 30761</strain>
    </source>
</reference>
<evidence type="ECO:0000256" key="1">
    <source>
        <dbReference type="SAM" id="MobiDB-lite"/>
    </source>
</evidence>
<organism evidence="2 3">
    <name type="scientific">Penicillium argentinense</name>
    <dbReference type="NCBI Taxonomy" id="1131581"/>
    <lineage>
        <taxon>Eukaryota</taxon>
        <taxon>Fungi</taxon>
        <taxon>Dikarya</taxon>
        <taxon>Ascomycota</taxon>
        <taxon>Pezizomycotina</taxon>
        <taxon>Eurotiomycetes</taxon>
        <taxon>Eurotiomycetidae</taxon>
        <taxon>Eurotiales</taxon>
        <taxon>Aspergillaceae</taxon>
        <taxon>Penicillium</taxon>
    </lineage>
</organism>
<gene>
    <name evidence="2" type="ORF">N7532_011157</name>
</gene>
<dbReference type="EMBL" id="JAPQKI010000011">
    <property type="protein sequence ID" value="KAJ5082114.1"/>
    <property type="molecule type" value="Genomic_DNA"/>
</dbReference>
<proteinExistence type="predicted"/>
<protein>
    <submittedName>
        <fullName evidence="2">Uncharacterized protein</fullName>
    </submittedName>
</protein>